<reference evidence="1" key="1">
    <citation type="submission" date="2020-03" db="EMBL/GenBank/DDBJ databases">
        <title>The deep terrestrial virosphere.</title>
        <authorList>
            <person name="Holmfeldt K."/>
            <person name="Nilsson E."/>
            <person name="Simone D."/>
            <person name="Lopez-Fernandez M."/>
            <person name="Wu X."/>
            <person name="de Brujin I."/>
            <person name="Lundin D."/>
            <person name="Andersson A."/>
            <person name="Bertilsson S."/>
            <person name="Dopson M."/>
        </authorList>
    </citation>
    <scope>NUCLEOTIDE SEQUENCE</scope>
    <source>
        <strain evidence="1">TM448B01269</strain>
    </source>
</reference>
<dbReference type="InterPro" id="IPR010743">
    <property type="entry name" value="Methionine_synth_MetW"/>
</dbReference>
<dbReference type="SUPFAM" id="SSF53335">
    <property type="entry name" value="S-adenosyl-L-methionine-dependent methyltransferases"/>
    <property type="match status" value="1"/>
</dbReference>
<protein>
    <submittedName>
        <fullName evidence="1">Putative methionine biosynthesis protein</fullName>
    </submittedName>
</protein>
<organism evidence="1">
    <name type="scientific">viral metagenome</name>
    <dbReference type="NCBI Taxonomy" id="1070528"/>
    <lineage>
        <taxon>unclassified sequences</taxon>
        <taxon>metagenomes</taxon>
        <taxon>organismal metagenomes</taxon>
    </lineage>
</organism>
<evidence type="ECO:0000313" key="1">
    <source>
        <dbReference type="EMBL" id="QJH98320.1"/>
    </source>
</evidence>
<sequence>MSQILPGHTDHSEMIEQSIADAAKSGLFLRAEARPPVKLAPNAPKIAVCIPMGDKDDPDLFVCTKCGHRHFGVVKCGQCGEVHSARQKLRAAGLAPIEFMLTMTSLVPPLLSSMVFMVRKSVLSAQARNEMTFDAIRMGCKYIFYWDDDTLIPPKAIYDMHNMMERTPDAGVITGVYTTREECPEPLVYKGHGLGAYWDFSMKPGVLEEVWAAGAGCMMARVEALVDVQRVLGGPWWSDEHEIPEDGEITGNRIVWGHDIRFCKRMWDTNQTFGKPGGSSNAWKVYLAGWIHCAHFDIARQQIFQLPADSPPMRGNLNTTAYWDYIYSSENPNQRQYHEIFSAIEEVIPENAHVADVGCGTGVLLDRLIKTRRAYAYGYDKSPVAINNVHMRLIQGEVADVKDLKLNHFPAKDTYLVSTETIEHLTDEEIDNLLKQASKCKMALISTPNGVLAGTPAGEHVQVFTPQSLRKRLKAHFKYIQIKKLEPQHMLAVCSNTRRSKK</sequence>
<dbReference type="InterPro" id="IPR029044">
    <property type="entry name" value="Nucleotide-diphossugar_trans"/>
</dbReference>
<dbReference type="AlphaFoldDB" id="A0A6M3XK58"/>
<dbReference type="EMBL" id="MT144727">
    <property type="protein sequence ID" value="QJH98320.1"/>
    <property type="molecule type" value="Genomic_DNA"/>
</dbReference>
<name>A0A6M3XK58_9ZZZZ</name>
<dbReference type="CDD" id="cd00761">
    <property type="entry name" value="Glyco_tranf_GTA_type"/>
    <property type="match status" value="1"/>
</dbReference>
<dbReference type="Pfam" id="PF07021">
    <property type="entry name" value="MetW"/>
    <property type="match status" value="1"/>
</dbReference>
<dbReference type="Gene3D" id="3.40.50.150">
    <property type="entry name" value="Vaccinia Virus protein VP39"/>
    <property type="match status" value="1"/>
</dbReference>
<dbReference type="InterPro" id="IPR029063">
    <property type="entry name" value="SAM-dependent_MTases_sf"/>
</dbReference>
<accession>A0A6M3XK58</accession>
<proteinExistence type="predicted"/>
<dbReference type="CDD" id="cd02440">
    <property type="entry name" value="AdoMet_MTases"/>
    <property type="match status" value="1"/>
</dbReference>
<gene>
    <name evidence="1" type="ORF">TM448B01269_0004</name>
</gene>
<dbReference type="Gene3D" id="3.90.550.10">
    <property type="entry name" value="Spore Coat Polysaccharide Biosynthesis Protein SpsA, Chain A"/>
    <property type="match status" value="1"/>
</dbReference>
<dbReference type="SUPFAM" id="SSF53448">
    <property type="entry name" value="Nucleotide-diphospho-sugar transferases"/>
    <property type="match status" value="1"/>
</dbReference>